<dbReference type="SUPFAM" id="SSF52540">
    <property type="entry name" value="P-loop containing nucleoside triphosphate hydrolases"/>
    <property type="match status" value="1"/>
</dbReference>
<accession>A0ABR5SD38</accession>
<protein>
    <recommendedName>
        <fullName evidence="7">DNA 3'-5' helicase</fullName>
        <ecNumber evidence="7">5.6.2.4</ecNumber>
    </recommendedName>
    <alternativeName>
        <fullName evidence="8">DNA 3'-5' helicase II</fullName>
    </alternativeName>
</protein>
<evidence type="ECO:0000256" key="8">
    <source>
        <dbReference type="ARBA" id="ARBA00034923"/>
    </source>
</evidence>
<keyword evidence="1 10" id="KW-0547">Nucleotide-binding</keyword>
<reference evidence="13 14" key="1">
    <citation type="submission" date="2015-11" db="EMBL/GenBank/DDBJ databases">
        <authorList>
            <person name="Lin W."/>
        </authorList>
    </citation>
    <scope>NUCLEOTIDE SEQUENCE [LARGE SCALE GENOMIC DNA]</scope>
    <source>
        <strain evidence="13 14">HCH-1</strain>
    </source>
</reference>
<evidence type="ECO:0000313" key="13">
    <source>
        <dbReference type="EMBL" id="KWT82659.1"/>
    </source>
</evidence>
<comment type="caution">
    <text evidence="13">The sequence shown here is derived from an EMBL/GenBank/DDBJ whole genome shotgun (WGS) entry which is preliminary data.</text>
</comment>
<keyword evidence="14" id="KW-1185">Reference proteome</keyword>
<dbReference type="RefSeq" id="WP_085053016.1">
    <property type="nucleotide sequence ID" value="NZ_LNQR01000084.1"/>
</dbReference>
<evidence type="ECO:0000256" key="6">
    <source>
        <dbReference type="ARBA" id="ARBA00034617"/>
    </source>
</evidence>
<evidence type="ECO:0000259" key="11">
    <source>
        <dbReference type="PROSITE" id="PS51198"/>
    </source>
</evidence>
<dbReference type="Proteomes" id="UP000060487">
    <property type="component" value="Unassembled WGS sequence"/>
</dbReference>
<keyword evidence="2 10" id="KW-0378">Hydrolase</keyword>
<dbReference type="Pfam" id="PF13361">
    <property type="entry name" value="UvrD_C"/>
    <property type="match status" value="1"/>
</dbReference>
<comment type="catalytic activity">
    <reaction evidence="6">
        <text>Couples ATP hydrolysis with the unwinding of duplex DNA by translocating in the 3'-5' direction.</text>
        <dbReference type="EC" id="5.6.2.4"/>
    </reaction>
</comment>
<dbReference type="PANTHER" id="PTHR11070">
    <property type="entry name" value="UVRD / RECB / PCRA DNA HELICASE FAMILY MEMBER"/>
    <property type="match status" value="1"/>
</dbReference>
<dbReference type="PROSITE" id="PS51217">
    <property type="entry name" value="UVRD_HELICASE_CTER"/>
    <property type="match status" value="1"/>
</dbReference>
<sequence length="1043" mass="118127">MDVIEKDDTIAFPHTIILKASAGSGKTHALTKRFVQFLLSEKVPHNGMKNIMAVTFSNNAAKEMKERILQWLKDIYFGDQPKRAELLQCLSIDEDTLLTRTTVLIDEILDNYTDFHVKTIDSFMASVFKASVIDLGYNQDFEIQINGDALMDYAFELFLRKVKEGTKEGAIVENAVSLLLESRQSENPFLWDPSKTILSEIKKIYRKLASTGKRPRILALDKEISGIKNSIKETVDAIEDAIERSGLQRRGNSSYKNILHDVRAGNFSDILGTGTKNPPVNKPGPKAQHLTTPYDHICDMWSALTGLISRYAVHYAHTYYTPYIRIYEEFYDTLVKVKKHYGAVFIEDINMMLAGYITSEIVPDVYFRIGETIYHYLIDEYQDTSPIQWKNLYPLIENSTSQGGSLFAVGDTKQAIYGFRDADYSIMKRYEEESPFPSAEHFVRELDTNFRSLQRILNFNDTVFKHTLPKIDSLCVAAMRSGLTDFTQKVRPGNENSGHVEVTVLEKSLHEDGDDMQEPEKLRFISIVEDLIRRGYNLSDIAVITKKNDDVLMVASWLDEITTEKNRRGIPFISFSSLDVRKSKITGELISLLNFLDSPIDDLSFVTFCTGEIFSAVVDEDKQDISMGEIKEFFLKNRSTPPLYKAFQREYAALWETYFDGLFRAAGFFPLYDLVSEIYRVFKVFNKTVDESEAVLARVLEAVKDFEDKGSNNLRDFLSMAHDEDSSASGADAWTIDVPTTTDAIRIMTVHKAKGLGFPVVIVLVYDESNKGLDYVAYETPDGINLLKLNEKILKSISVTDPDTYELLFREERIKDTVNRLNTLYVAMTRAKSELYVIAVEGRAGKGLFREVSAPPNEKPPVIVSTKSGSVDGQFHLHHDVARPSGLIYTEQSLNVMEKKRGDFIHRCLSFIDFIDDNPEGILDSLIALVNSTSAFKFPSERTTLSRFLKTPFIVPYFTKGPGTIVKKEQTFSNSQGALLVMDRVVIVPDLVTVIDFKTGSKKSEGYVYQLRGYINLLQELYPASRVEGIIAYVDLLEGVTVI</sequence>
<evidence type="ECO:0000256" key="4">
    <source>
        <dbReference type="ARBA" id="ARBA00022840"/>
    </source>
</evidence>
<dbReference type="Pfam" id="PF00580">
    <property type="entry name" value="UvrD-helicase"/>
    <property type="match status" value="1"/>
</dbReference>
<keyword evidence="4 10" id="KW-0067">ATP-binding</keyword>
<evidence type="ECO:0000313" key="14">
    <source>
        <dbReference type="Proteomes" id="UP000060487"/>
    </source>
</evidence>
<dbReference type="Gene3D" id="1.10.3170.10">
    <property type="entry name" value="Recbcd, chain B, domain 2"/>
    <property type="match status" value="1"/>
</dbReference>
<dbReference type="InterPro" id="IPR027417">
    <property type="entry name" value="P-loop_NTPase"/>
</dbReference>
<dbReference type="InterPro" id="IPR014016">
    <property type="entry name" value="UvrD-like_ATP-bd"/>
</dbReference>
<name>A0ABR5SD38_9BACT</name>
<evidence type="ECO:0000256" key="10">
    <source>
        <dbReference type="PROSITE-ProRule" id="PRU00560"/>
    </source>
</evidence>
<dbReference type="PROSITE" id="PS51198">
    <property type="entry name" value="UVRD_HELICASE_ATP_BIND"/>
    <property type="match status" value="1"/>
</dbReference>
<dbReference type="PANTHER" id="PTHR11070:SF2">
    <property type="entry name" value="ATP-DEPENDENT DNA HELICASE SRS2"/>
    <property type="match status" value="1"/>
</dbReference>
<feature type="domain" description="UvrD-like helicase ATP-binding" evidence="11">
    <location>
        <begin position="1"/>
        <end position="453"/>
    </location>
</feature>
<dbReference type="GO" id="GO:0004386">
    <property type="term" value="F:helicase activity"/>
    <property type="evidence" value="ECO:0007669"/>
    <property type="project" value="UniProtKB-KW"/>
</dbReference>
<dbReference type="GO" id="GO:0016787">
    <property type="term" value="F:hydrolase activity"/>
    <property type="evidence" value="ECO:0007669"/>
    <property type="project" value="UniProtKB-KW"/>
</dbReference>
<evidence type="ECO:0000256" key="3">
    <source>
        <dbReference type="ARBA" id="ARBA00022806"/>
    </source>
</evidence>
<gene>
    <name evidence="13" type="ORF">ASN18_2415</name>
</gene>
<dbReference type="Gene3D" id="3.40.50.300">
    <property type="entry name" value="P-loop containing nucleotide triphosphate hydrolases"/>
    <property type="match status" value="3"/>
</dbReference>
<dbReference type="InterPro" id="IPR014017">
    <property type="entry name" value="DNA_helicase_UvrD-like_C"/>
</dbReference>
<proteinExistence type="predicted"/>
<dbReference type="InterPro" id="IPR000212">
    <property type="entry name" value="DNA_helicase_UvrD/REP"/>
</dbReference>
<evidence type="ECO:0000256" key="2">
    <source>
        <dbReference type="ARBA" id="ARBA00022801"/>
    </source>
</evidence>
<comment type="catalytic activity">
    <reaction evidence="9">
        <text>ATP + H2O = ADP + phosphate + H(+)</text>
        <dbReference type="Rhea" id="RHEA:13065"/>
        <dbReference type="ChEBI" id="CHEBI:15377"/>
        <dbReference type="ChEBI" id="CHEBI:15378"/>
        <dbReference type="ChEBI" id="CHEBI:30616"/>
        <dbReference type="ChEBI" id="CHEBI:43474"/>
        <dbReference type="ChEBI" id="CHEBI:456216"/>
        <dbReference type="EC" id="5.6.2.4"/>
    </reaction>
</comment>
<evidence type="ECO:0000259" key="12">
    <source>
        <dbReference type="PROSITE" id="PS51217"/>
    </source>
</evidence>
<organism evidence="13 14">
    <name type="scientific">Candidatus Magnetominusculus xianensis</name>
    <dbReference type="NCBI Taxonomy" id="1748249"/>
    <lineage>
        <taxon>Bacteria</taxon>
        <taxon>Pseudomonadati</taxon>
        <taxon>Nitrospirota</taxon>
        <taxon>Nitrospiria</taxon>
        <taxon>Nitrospirales</taxon>
        <taxon>Nitrospiraceae</taxon>
        <taxon>Candidatus Magnetominusculus</taxon>
    </lineage>
</organism>
<evidence type="ECO:0000256" key="5">
    <source>
        <dbReference type="ARBA" id="ARBA00023235"/>
    </source>
</evidence>
<evidence type="ECO:0000256" key="7">
    <source>
        <dbReference type="ARBA" id="ARBA00034808"/>
    </source>
</evidence>
<evidence type="ECO:0000256" key="9">
    <source>
        <dbReference type="ARBA" id="ARBA00048988"/>
    </source>
</evidence>
<feature type="binding site" evidence="10">
    <location>
        <begin position="20"/>
        <end position="27"/>
    </location>
    <ligand>
        <name>ATP</name>
        <dbReference type="ChEBI" id="CHEBI:30616"/>
    </ligand>
</feature>
<keyword evidence="3 10" id="KW-0347">Helicase</keyword>
<dbReference type="EC" id="5.6.2.4" evidence="7"/>
<keyword evidence="5" id="KW-0413">Isomerase</keyword>
<feature type="domain" description="UvrD-like helicase C-terminal" evidence="12">
    <location>
        <begin position="469"/>
        <end position="755"/>
    </location>
</feature>
<dbReference type="EMBL" id="LNQR01000084">
    <property type="protein sequence ID" value="KWT82659.1"/>
    <property type="molecule type" value="Genomic_DNA"/>
</dbReference>
<evidence type="ECO:0000256" key="1">
    <source>
        <dbReference type="ARBA" id="ARBA00022741"/>
    </source>
</evidence>